<dbReference type="Proteomes" id="UP000694540">
    <property type="component" value="Unplaced"/>
</dbReference>
<feature type="region of interest" description="Disordered" evidence="1">
    <location>
        <begin position="160"/>
        <end position="180"/>
    </location>
</feature>
<feature type="region of interest" description="Disordered" evidence="1">
    <location>
        <begin position="1"/>
        <end position="37"/>
    </location>
</feature>
<keyword evidence="3" id="KW-1185">Reference proteome</keyword>
<evidence type="ECO:0000313" key="3">
    <source>
        <dbReference type="Proteomes" id="UP000694540"/>
    </source>
</evidence>
<feature type="compositionally biased region" description="Basic and acidic residues" evidence="1">
    <location>
        <begin position="9"/>
        <end position="28"/>
    </location>
</feature>
<evidence type="ECO:0000313" key="2">
    <source>
        <dbReference type="Ensembl" id="ENSCWAP00000013794.1"/>
    </source>
</evidence>
<name>A0A8C3WBL6_9CETA</name>
<protein>
    <submittedName>
        <fullName evidence="2">Uncharacterized protein</fullName>
    </submittedName>
</protein>
<reference evidence="2" key="2">
    <citation type="submission" date="2025-09" db="UniProtKB">
        <authorList>
            <consortium name="Ensembl"/>
        </authorList>
    </citation>
    <scope>IDENTIFICATION</scope>
</reference>
<reference evidence="2" key="1">
    <citation type="submission" date="2025-08" db="UniProtKB">
        <authorList>
            <consortium name="Ensembl"/>
        </authorList>
    </citation>
    <scope>IDENTIFICATION</scope>
</reference>
<dbReference type="AlphaFoldDB" id="A0A8C3WBL6"/>
<feature type="compositionally biased region" description="Basic and acidic residues" evidence="1">
    <location>
        <begin position="97"/>
        <end position="123"/>
    </location>
</feature>
<proteinExistence type="predicted"/>
<evidence type="ECO:0000256" key="1">
    <source>
        <dbReference type="SAM" id="MobiDB-lite"/>
    </source>
</evidence>
<accession>A0A8C3WBL6</accession>
<dbReference type="GeneTree" id="ENSGT00560000078607"/>
<feature type="region of interest" description="Disordered" evidence="1">
    <location>
        <begin position="97"/>
        <end position="124"/>
    </location>
</feature>
<sequence length="204" mass="22240">MMLPLSTIEGKDASTEEVKTKPPEKGGERPTGGQRWAVGVGRVSRAQWWGRGDPADWSQLLPLAPPHLTMHPGTHCSGLLPAGGACGITMLPLSPIEGKDASTEEVRTKPPEKRGENPREPRNRGRRVLMAVRLSFLLSSLPFQPSVCFTFYLETDDSDSDSKASPEIPKPSKKCNSPPKAGAEYQEIQAWECPLCCLSIFCLS</sequence>
<organism evidence="2 3">
    <name type="scientific">Catagonus wagneri</name>
    <name type="common">Chacoan peccary</name>
    <dbReference type="NCBI Taxonomy" id="51154"/>
    <lineage>
        <taxon>Eukaryota</taxon>
        <taxon>Metazoa</taxon>
        <taxon>Chordata</taxon>
        <taxon>Craniata</taxon>
        <taxon>Vertebrata</taxon>
        <taxon>Euteleostomi</taxon>
        <taxon>Mammalia</taxon>
        <taxon>Eutheria</taxon>
        <taxon>Laurasiatheria</taxon>
        <taxon>Artiodactyla</taxon>
        <taxon>Suina</taxon>
        <taxon>Tayassuidae</taxon>
        <taxon>Catagonus</taxon>
    </lineage>
</organism>
<dbReference type="Ensembl" id="ENSCWAT00000014967.1">
    <property type="protein sequence ID" value="ENSCWAP00000013794.1"/>
    <property type="gene ID" value="ENSCWAG00000010690.1"/>
</dbReference>